<accession>A0A9N7YUI9</accession>
<sequence>MEKIKRNSQRVIDSMQSILNSVERRGKVAVLIKKETAGEVNETELQREQSQSPGCEGPGTAQTCPGTARSGSEEPEPKRLQPIAQDVSLFHEEPADMYVCRFREVHPELEAVQKLANIMGSKVNKLMAKGGKVVSRTRTF</sequence>
<evidence type="ECO:0000256" key="1">
    <source>
        <dbReference type="SAM" id="MobiDB-lite"/>
    </source>
</evidence>
<gene>
    <name evidence="2" type="ORF">PLEPLA_LOCUS26691</name>
</gene>
<evidence type="ECO:0000313" key="2">
    <source>
        <dbReference type="EMBL" id="CAB1438822.1"/>
    </source>
</evidence>
<evidence type="ECO:0000313" key="3">
    <source>
        <dbReference type="Proteomes" id="UP001153269"/>
    </source>
</evidence>
<protein>
    <submittedName>
        <fullName evidence="2">Uncharacterized protein</fullName>
    </submittedName>
</protein>
<dbReference type="AlphaFoldDB" id="A0A9N7YUI9"/>
<reference evidence="2" key="1">
    <citation type="submission" date="2020-03" db="EMBL/GenBank/DDBJ databases">
        <authorList>
            <person name="Weist P."/>
        </authorList>
    </citation>
    <scope>NUCLEOTIDE SEQUENCE</scope>
</reference>
<name>A0A9N7YUI9_PLEPL</name>
<comment type="caution">
    <text evidence="2">The sequence shown here is derived from an EMBL/GenBank/DDBJ whole genome shotgun (WGS) entry which is preliminary data.</text>
</comment>
<organism evidence="2 3">
    <name type="scientific">Pleuronectes platessa</name>
    <name type="common">European plaice</name>
    <dbReference type="NCBI Taxonomy" id="8262"/>
    <lineage>
        <taxon>Eukaryota</taxon>
        <taxon>Metazoa</taxon>
        <taxon>Chordata</taxon>
        <taxon>Craniata</taxon>
        <taxon>Vertebrata</taxon>
        <taxon>Euteleostomi</taxon>
        <taxon>Actinopterygii</taxon>
        <taxon>Neopterygii</taxon>
        <taxon>Teleostei</taxon>
        <taxon>Neoteleostei</taxon>
        <taxon>Acanthomorphata</taxon>
        <taxon>Carangaria</taxon>
        <taxon>Pleuronectiformes</taxon>
        <taxon>Pleuronectoidei</taxon>
        <taxon>Pleuronectidae</taxon>
        <taxon>Pleuronectes</taxon>
    </lineage>
</organism>
<keyword evidence="3" id="KW-1185">Reference proteome</keyword>
<dbReference type="Proteomes" id="UP001153269">
    <property type="component" value="Unassembled WGS sequence"/>
</dbReference>
<dbReference type="EMBL" id="CADEAL010002212">
    <property type="protein sequence ID" value="CAB1438822.1"/>
    <property type="molecule type" value="Genomic_DNA"/>
</dbReference>
<proteinExistence type="predicted"/>
<feature type="region of interest" description="Disordered" evidence="1">
    <location>
        <begin position="37"/>
        <end position="81"/>
    </location>
</feature>